<feature type="region of interest" description="Disordered" evidence="3">
    <location>
        <begin position="1299"/>
        <end position="1326"/>
    </location>
</feature>
<dbReference type="Gene3D" id="3.30.710.10">
    <property type="entry name" value="Potassium Channel Kv1.1, Chain A"/>
    <property type="match status" value="1"/>
</dbReference>
<feature type="compositionally biased region" description="Basic residues" evidence="3">
    <location>
        <begin position="128"/>
        <end position="139"/>
    </location>
</feature>
<evidence type="ECO:0000313" key="7">
    <source>
        <dbReference type="Proteomes" id="UP000324222"/>
    </source>
</evidence>
<dbReference type="CDD" id="cd18186">
    <property type="entry name" value="BTB_POZ_ZBTB_KLHL-like"/>
    <property type="match status" value="1"/>
</dbReference>
<keyword evidence="7" id="KW-1185">Reference proteome</keyword>
<protein>
    <recommendedName>
        <fullName evidence="1">Mitochondrial genome maintenance exonuclease 1</fullName>
        <ecNumber evidence="1">3.1.-.-</ecNumber>
    </recommendedName>
</protein>
<dbReference type="InterPro" id="IPR000210">
    <property type="entry name" value="BTB/POZ_dom"/>
</dbReference>
<dbReference type="Gene3D" id="1.25.40.420">
    <property type="match status" value="1"/>
</dbReference>
<comment type="similarity">
    <text evidence="1">Belongs to the MGME1 family.</text>
</comment>
<dbReference type="Gene3D" id="3.30.160.60">
    <property type="entry name" value="Classic Zinc Finger"/>
    <property type="match status" value="5"/>
</dbReference>
<dbReference type="HAMAP" id="MF_03030">
    <property type="entry name" value="MGME1"/>
    <property type="match status" value="1"/>
</dbReference>
<feature type="compositionally biased region" description="Polar residues" evidence="3">
    <location>
        <begin position="966"/>
        <end position="978"/>
    </location>
</feature>
<dbReference type="EC" id="3.1.-.-" evidence="1"/>
<dbReference type="OrthoDB" id="9978265at2759"/>
<dbReference type="SUPFAM" id="SSF54695">
    <property type="entry name" value="POZ domain"/>
    <property type="match status" value="1"/>
</dbReference>
<feature type="active site" evidence="1">
    <location>
        <position position="478"/>
    </location>
</feature>
<dbReference type="InterPro" id="IPR013087">
    <property type="entry name" value="Znf_C2H2_type"/>
</dbReference>
<feature type="domain" description="C2H2-type" evidence="5">
    <location>
        <begin position="1050"/>
        <end position="1077"/>
    </location>
</feature>
<proteinExistence type="inferred from homology"/>
<dbReference type="PROSITE" id="PS00028">
    <property type="entry name" value="ZINC_FINGER_C2H2_1"/>
    <property type="match status" value="3"/>
</dbReference>
<dbReference type="GO" id="GO:0008297">
    <property type="term" value="F:single-stranded DNA exodeoxyribonuclease activity"/>
    <property type="evidence" value="ECO:0007669"/>
    <property type="project" value="UniProtKB-UniRule"/>
</dbReference>
<dbReference type="PANTHER" id="PTHR31340">
    <property type="entry name" value="MITOCHONDRIAL GENOME MAINTENANCE EXONUCLEASE 1"/>
    <property type="match status" value="1"/>
</dbReference>
<dbReference type="GO" id="GO:0005739">
    <property type="term" value="C:mitochondrion"/>
    <property type="evidence" value="ECO:0007669"/>
    <property type="project" value="UniProtKB-SubCell"/>
</dbReference>
<dbReference type="PANTHER" id="PTHR31340:SF3">
    <property type="entry name" value="MITOCHONDRIAL GENOME MAINTENANCE EXONUCLEASE 1"/>
    <property type="match status" value="1"/>
</dbReference>
<evidence type="ECO:0000256" key="3">
    <source>
        <dbReference type="SAM" id="MobiDB-lite"/>
    </source>
</evidence>
<comment type="caution">
    <text evidence="6">The sequence shown here is derived from an EMBL/GenBank/DDBJ whole genome shotgun (WGS) entry which is preliminary data.</text>
</comment>
<feature type="active site" evidence="1">
    <location>
        <position position="463"/>
    </location>
</feature>
<feature type="domain" description="C2H2-type" evidence="5">
    <location>
        <begin position="1191"/>
        <end position="1218"/>
    </location>
</feature>
<dbReference type="Pfam" id="PF00096">
    <property type="entry name" value="zf-C2H2"/>
    <property type="match status" value="2"/>
</dbReference>
<dbReference type="PROSITE" id="PS50157">
    <property type="entry name" value="ZINC_FINGER_C2H2_2"/>
    <property type="match status" value="6"/>
</dbReference>
<dbReference type="Pfam" id="PF07707">
    <property type="entry name" value="BACK"/>
    <property type="match status" value="1"/>
</dbReference>
<keyword evidence="2" id="KW-0863">Zinc-finger</keyword>
<keyword evidence="1" id="KW-0540">Nuclease</keyword>
<reference evidence="6 7" key="1">
    <citation type="submission" date="2019-05" db="EMBL/GenBank/DDBJ databases">
        <title>Another draft genome of Portunus trituberculatus and its Hox gene families provides insights of decapod evolution.</title>
        <authorList>
            <person name="Jeong J.-H."/>
            <person name="Song I."/>
            <person name="Kim S."/>
            <person name="Choi T."/>
            <person name="Kim D."/>
            <person name="Ryu S."/>
            <person name="Kim W."/>
        </authorList>
    </citation>
    <scope>NUCLEOTIDE SEQUENCE [LARGE SCALE GENOMIC DNA]</scope>
    <source>
        <tissue evidence="6">Muscle</tissue>
    </source>
</reference>
<name>A0A5B7DHQ2_PORTR</name>
<dbReference type="SUPFAM" id="SSF57667">
    <property type="entry name" value="beta-beta-alpha zinc fingers"/>
    <property type="match status" value="4"/>
</dbReference>
<feature type="compositionally biased region" description="Basic residues" evidence="3">
    <location>
        <begin position="1252"/>
        <end position="1261"/>
    </location>
</feature>
<dbReference type="Pfam" id="PF00651">
    <property type="entry name" value="BTB"/>
    <property type="match status" value="1"/>
</dbReference>
<organism evidence="6 7">
    <name type="scientific">Portunus trituberculatus</name>
    <name type="common">Swimming crab</name>
    <name type="synonym">Neptunus trituberculatus</name>
    <dbReference type="NCBI Taxonomy" id="210409"/>
    <lineage>
        <taxon>Eukaryota</taxon>
        <taxon>Metazoa</taxon>
        <taxon>Ecdysozoa</taxon>
        <taxon>Arthropoda</taxon>
        <taxon>Crustacea</taxon>
        <taxon>Multicrustacea</taxon>
        <taxon>Malacostraca</taxon>
        <taxon>Eumalacostraca</taxon>
        <taxon>Eucarida</taxon>
        <taxon>Decapoda</taxon>
        <taxon>Pleocyemata</taxon>
        <taxon>Brachyura</taxon>
        <taxon>Eubrachyura</taxon>
        <taxon>Portunoidea</taxon>
        <taxon>Portunidae</taxon>
        <taxon>Portuninae</taxon>
        <taxon>Portunus</taxon>
    </lineage>
</organism>
<dbReference type="GO" id="GO:0043504">
    <property type="term" value="P:mitochondrial DNA repair"/>
    <property type="evidence" value="ECO:0007669"/>
    <property type="project" value="UniProtKB-UniRule"/>
</dbReference>
<evidence type="ECO:0000256" key="1">
    <source>
        <dbReference type="HAMAP-Rule" id="MF_03030"/>
    </source>
</evidence>
<feature type="region of interest" description="Disordered" evidence="3">
    <location>
        <begin position="118"/>
        <end position="142"/>
    </location>
</feature>
<feature type="region of interest" description="Disordered" evidence="3">
    <location>
        <begin position="939"/>
        <end position="978"/>
    </location>
</feature>
<keyword evidence="1 6" id="KW-0269">Exonuclease</keyword>
<keyword evidence="1" id="KW-0378">Hydrolase</keyword>
<dbReference type="GO" id="GO:0006264">
    <property type="term" value="P:mitochondrial DNA replication"/>
    <property type="evidence" value="ECO:0007669"/>
    <property type="project" value="TreeGrafter"/>
</dbReference>
<comment type="subcellular location">
    <subcellularLocation>
        <location evidence="1">Mitochondrion</location>
    </subcellularLocation>
</comment>
<dbReference type="SMART" id="SM00355">
    <property type="entry name" value="ZnF_C2H2"/>
    <property type="match status" value="8"/>
</dbReference>
<dbReference type="EMBL" id="VSRR010000893">
    <property type="protein sequence ID" value="MPC20629.1"/>
    <property type="molecule type" value="Genomic_DNA"/>
</dbReference>
<feature type="region of interest" description="Disordered" evidence="3">
    <location>
        <begin position="1239"/>
        <end position="1271"/>
    </location>
</feature>
<feature type="active site" evidence="1">
    <location>
        <position position="476"/>
    </location>
</feature>
<evidence type="ECO:0000313" key="6">
    <source>
        <dbReference type="EMBL" id="MPC20629.1"/>
    </source>
</evidence>
<feature type="domain" description="C2H2-type" evidence="5">
    <location>
        <begin position="1106"/>
        <end position="1133"/>
    </location>
</feature>
<dbReference type="SMART" id="SM00875">
    <property type="entry name" value="BACK"/>
    <property type="match status" value="1"/>
</dbReference>
<feature type="domain" description="C2H2-type" evidence="5">
    <location>
        <begin position="1161"/>
        <end position="1190"/>
    </location>
</feature>
<feature type="domain" description="C2H2-type" evidence="5">
    <location>
        <begin position="1219"/>
        <end position="1247"/>
    </location>
</feature>
<dbReference type="SMART" id="SM00225">
    <property type="entry name" value="BTB"/>
    <property type="match status" value="1"/>
</dbReference>
<dbReference type="InterPro" id="IPR011705">
    <property type="entry name" value="BACK"/>
</dbReference>
<accession>A0A5B7DHQ2</accession>
<feature type="domain" description="BTB" evidence="4">
    <location>
        <begin position="582"/>
        <end position="647"/>
    </location>
</feature>
<dbReference type="InterPro" id="IPR036236">
    <property type="entry name" value="Znf_C2H2_sf"/>
</dbReference>
<keyword evidence="2" id="KW-0479">Metal-binding</keyword>
<dbReference type="InterPro" id="IPR011333">
    <property type="entry name" value="SKP1/BTB/POZ_sf"/>
</dbReference>
<gene>
    <name evidence="6" type="primary">Mgme1</name>
    <name evidence="6" type="ORF">E2C01_013581</name>
</gene>
<evidence type="ECO:0000256" key="2">
    <source>
        <dbReference type="PROSITE-ProRule" id="PRU00042"/>
    </source>
</evidence>
<feature type="domain" description="C2H2-type" evidence="5">
    <location>
        <begin position="1134"/>
        <end position="1161"/>
    </location>
</feature>
<dbReference type="PROSITE" id="PS50097">
    <property type="entry name" value="BTB"/>
    <property type="match status" value="1"/>
</dbReference>
<evidence type="ECO:0000259" key="4">
    <source>
        <dbReference type="PROSITE" id="PS50097"/>
    </source>
</evidence>
<keyword evidence="2" id="KW-0862">Zinc</keyword>
<dbReference type="GO" id="GO:0008270">
    <property type="term" value="F:zinc ion binding"/>
    <property type="evidence" value="ECO:0007669"/>
    <property type="project" value="UniProtKB-KW"/>
</dbReference>
<dbReference type="Proteomes" id="UP000324222">
    <property type="component" value="Unassembled WGS sequence"/>
</dbReference>
<keyword evidence="1" id="KW-0496">Mitochondrion</keyword>
<comment type="function">
    <text evidence="1">Metal-dependent single-stranded DNA (ssDNA) exonuclease involved in mitochondrial genome maintenance.</text>
</comment>
<feature type="compositionally biased region" description="Polar residues" evidence="3">
    <location>
        <begin position="1262"/>
        <end position="1271"/>
    </location>
</feature>
<sequence length="1401" mass="158998">MFSHVFWKNTVWLRRFKWRSACKYEAHHTKLFCTQDNNESLFENFDPLAVSGGKAENLNESNESEFAYFADEQLKLSEESTQPTHRKTSVKQMLAYTNKVLYGPLLETSAQRKRNIEITEDETGVSQKTKKRKKSKKNKPVMTLQPLVSRPENAHHFGEFPGDELKSVDKFHYQRVKIKHQHETGSFSDSKNFRPGNKILIFKKSSKDSIKYDNIVFNDIPKIQKIYVSSWNQGKDQCDNDNASGISETISGDILSNSNAVQDKSPESTYLASCPSNVKTENNQEIEQLESFREKSFLLSVDNSKFTSVPSIIDCEMIESFPLEKTESPGKVSTTAMNKDEENILTIGMFDGGYHRLPSVSTILEATMPENQRRILERWKAKMIKELGEEGFEEYRKGLFEKGKLLHGCIQSELTGISPSVENMPTVQGFWTSISHVLPKISSVSVLESRLVHPYLYYQGAVDCVAAYKGMPVLIDWKTSTKPKLTLKAMYDNPLQVVAYLGALNYDNSYQFSHQVQSAMLVVAYDTGLPAHVHIIDKDKCQAYWKMALNLLPNNAMTFTENQHGTAVLEKLRSQRELVRCCDVVLHVAGNQFQAHRCVLAACSPYFDSIFKAGKTVKEQLTITSQDPEVFRCLLAYMYTGTVVVDKTNVAELLRLANRLLIAKLKEHCAEYLERYLDATNCLTVRDMATKYNLKALEKTTGTFIQSHLSEVVEGDEVLEMSHTRLEDFLGCPSWHLHEDQTLLLVTRWVHHCPKSRERNLRSLLTWVQWSHLNPETPIHLIQNHPLYMSSSRLALFFLLDALNEHSLLPSAFLTSFSNLKAKFSQSADSVVDNESFFSLAISTAIDEFQEDQLSGGRNQEVMPTVTDFSIHTGPSHCAQNLPLDPDDLTNPTNLTMLPQLHKPSFLSSTSQDLTVSSEPSLPSSAPVTDIIDMIKIETHEGDPDDPQIVLNGRGETSLKRDLKENQGNTEPESEDTLSTVLNEQENVGPAVKESLRKICRKDKITLKNKEKKKEGTNTSERVCEKCKASFLQTRLYFSHMREHFPGPPHTCDFCQASFKRIYHLLEHRAIHQEEKVHKCPHCPFRAHKKFNLTEHVTQHSKSRKFKCNICGDSFSRIQNLQIHKTKHTSERPFLCESCGWSGKTKNSLILHTKKHTGELLRCQYSACTYATAKKSHLKEHMLKHSNSRLFTCKVCNHKFITRSHLRRHMKQHLLEKPFKCSQCDYSSPRQDRLKVHIKKKHAPKESDAVQSKKKMSKKKNTNIGPSKHQTVVTSSITAHIECSQADIFSDLDNTNISLQPQLSGTPPPTTLSEYPPSPSYTFSSQSAPEDSLIIVSGMASVTEGFAPLNQTYEGSYHSPQYQTSPSHFAALSPTQTTLSYTNGHNQEESPLNFAACMKYD</sequence>
<evidence type="ECO:0000259" key="5">
    <source>
        <dbReference type="PROSITE" id="PS50157"/>
    </source>
</evidence>